<dbReference type="EC" id="2.5.1.18" evidence="2"/>
<dbReference type="AlphaFoldDB" id="W8DRA7"/>
<accession>W8DRA7</accession>
<dbReference type="GO" id="GO:0006749">
    <property type="term" value="P:glutathione metabolic process"/>
    <property type="evidence" value="ECO:0007669"/>
    <property type="project" value="TreeGrafter"/>
</dbReference>
<dbReference type="FunFam" id="1.20.1050.10:FF:000030">
    <property type="entry name" value="Glutathione S-transferase S1"/>
    <property type="match status" value="1"/>
</dbReference>
<dbReference type="PROSITE" id="PS50404">
    <property type="entry name" value="GST_NTER"/>
    <property type="match status" value="1"/>
</dbReference>
<evidence type="ECO:0000256" key="3">
    <source>
        <dbReference type="ARBA" id="ARBA00022613"/>
    </source>
</evidence>
<dbReference type="GO" id="GO:0004364">
    <property type="term" value="F:glutathione transferase activity"/>
    <property type="evidence" value="ECO:0007669"/>
    <property type="project" value="UniProtKB-EC"/>
</dbReference>
<evidence type="ECO:0000259" key="6">
    <source>
        <dbReference type="PROSITE" id="PS50404"/>
    </source>
</evidence>
<dbReference type="PANTHER" id="PTHR11571">
    <property type="entry name" value="GLUTATHIONE S-TRANSFERASE"/>
    <property type="match status" value="1"/>
</dbReference>
<name>W8DRA7_9BILA</name>
<dbReference type="InterPro" id="IPR040079">
    <property type="entry name" value="Glutathione_S-Trfase"/>
</dbReference>
<dbReference type="Pfam" id="PF14497">
    <property type="entry name" value="GST_C_3"/>
    <property type="match status" value="1"/>
</dbReference>
<dbReference type="CDD" id="cd03192">
    <property type="entry name" value="GST_C_Sigma_like"/>
    <property type="match status" value="1"/>
</dbReference>
<feature type="domain" description="GST N-terminal" evidence="6">
    <location>
        <begin position="2"/>
        <end position="79"/>
    </location>
</feature>
<feature type="domain" description="GST C-terminal" evidence="7">
    <location>
        <begin position="81"/>
        <end position="201"/>
    </location>
</feature>
<dbReference type="InterPro" id="IPR004046">
    <property type="entry name" value="GST_C"/>
</dbReference>
<organism evidence="8">
    <name type="scientific">Brachionus koreanus</name>
    <dbReference type="NCBI Taxonomy" id="1199090"/>
    <lineage>
        <taxon>Eukaryota</taxon>
        <taxon>Metazoa</taxon>
        <taxon>Spiralia</taxon>
        <taxon>Gnathifera</taxon>
        <taxon>Rotifera</taxon>
        <taxon>Eurotatoria</taxon>
        <taxon>Monogononta</taxon>
        <taxon>Pseudotrocha</taxon>
        <taxon>Ploima</taxon>
        <taxon>Brachionidae</taxon>
        <taxon>Brachionus</taxon>
    </lineage>
</organism>
<reference evidence="9" key="2">
    <citation type="submission" date="2013-11" db="EMBL/GenBank/DDBJ databases">
        <title>antioxidant related genes in B. Koreanus.</title>
        <authorList>
            <person name="Rhee J.-S."/>
            <person name="Kim B.-M."/>
            <person name="Jeong C.-B."/>
            <person name="Lee J.-S."/>
        </authorList>
    </citation>
    <scope>NUCLEOTIDE SEQUENCE</scope>
</reference>
<dbReference type="Pfam" id="PF02798">
    <property type="entry name" value="GST_N"/>
    <property type="match status" value="1"/>
</dbReference>
<dbReference type="SFLD" id="SFLDS00019">
    <property type="entry name" value="Glutathione_Transferase_(cytos"/>
    <property type="match status" value="1"/>
</dbReference>
<dbReference type="FunFam" id="3.40.30.10:FF:000258">
    <property type="entry name" value="Glutathione S-transferase"/>
    <property type="match status" value="1"/>
</dbReference>
<proteinExistence type="evidence at transcript level"/>
<comment type="catalytic activity">
    <reaction evidence="5">
        <text>RX + glutathione = an S-substituted glutathione + a halide anion + H(+)</text>
        <dbReference type="Rhea" id="RHEA:16437"/>
        <dbReference type="ChEBI" id="CHEBI:15378"/>
        <dbReference type="ChEBI" id="CHEBI:16042"/>
        <dbReference type="ChEBI" id="CHEBI:17792"/>
        <dbReference type="ChEBI" id="CHEBI:57925"/>
        <dbReference type="ChEBI" id="CHEBI:90779"/>
        <dbReference type="EC" id="2.5.1.18"/>
    </reaction>
</comment>
<dbReference type="SUPFAM" id="SSF47616">
    <property type="entry name" value="GST C-terminal domain-like"/>
    <property type="match status" value="1"/>
</dbReference>
<dbReference type="GO" id="GO:0005212">
    <property type="term" value="F:structural constituent of eye lens"/>
    <property type="evidence" value="ECO:0007669"/>
    <property type="project" value="UniProtKB-KW"/>
</dbReference>
<evidence type="ECO:0000256" key="1">
    <source>
        <dbReference type="ARBA" id="ARBA00007409"/>
    </source>
</evidence>
<dbReference type="Gene3D" id="1.20.1050.130">
    <property type="match status" value="1"/>
</dbReference>
<dbReference type="InterPro" id="IPR036282">
    <property type="entry name" value="Glutathione-S-Trfase_C_sf"/>
</dbReference>
<dbReference type="EMBL" id="KC700030">
    <property type="protein sequence ID" value="AHE13885.1"/>
    <property type="molecule type" value="mRNA"/>
</dbReference>
<dbReference type="PROSITE" id="PS50405">
    <property type="entry name" value="GST_CTER"/>
    <property type="match status" value="1"/>
</dbReference>
<keyword evidence="4 8" id="KW-0808">Transferase</keyword>
<dbReference type="SUPFAM" id="SSF52833">
    <property type="entry name" value="Thioredoxin-like"/>
    <property type="match status" value="1"/>
</dbReference>
<evidence type="ECO:0000256" key="4">
    <source>
        <dbReference type="ARBA" id="ARBA00022679"/>
    </source>
</evidence>
<sequence>MPSNKLKNFNLRGRGEIIRLIFAVSGKQYSDDRIDFEQWWAQKNRAPLGQLPYLKIDSVELPQSMAIARFLARETGLNGKDSLEQAQVDAVVETIMEPVNYYYTFVFSIEDPDEKDEAFRDFLEKQGKNGAKNVEKLIEMYGSSGYSVGDSLTWADLAIFDTVHSLLIKHPNFSQSFPVLNRVYENVKANPSVANCVKNRP</sequence>
<dbReference type="InterPro" id="IPR050213">
    <property type="entry name" value="GST_superfamily"/>
</dbReference>
<evidence type="ECO:0000259" key="7">
    <source>
        <dbReference type="PROSITE" id="PS50405"/>
    </source>
</evidence>
<dbReference type="InterPro" id="IPR010987">
    <property type="entry name" value="Glutathione-S-Trfase_C-like"/>
</dbReference>
<dbReference type="EMBL" id="KF855308">
    <property type="protein sequence ID" value="AIT99304.1"/>
    <property type="molecule type" value="mRNA"/>
</dbReference>
<dbReference type="InterPro" id="IPR036249">
    <property type="entry name" value="Thioredoxin-like_sf"/>
</dbReference>
<dbReference type="PANTHER" id="PTHR11571:SF224">
    <property type="entry name" value="HEMATOPOIETIC PROSTAGLANDIN D SYNTHASE"/>
    <property type="match status" value="1"/>
</dbReference>
<dbReference type="InterPro" id="IPR004045">
    <property type="entry name" value="Glutathione_S-Trfase_N"/>
</dbReference>
<keyword evidence="3" id="KW-0273">Eye lens protein</keyword>
<evidence type="ECO:0000313" key="8">
    <source>
        <dbReference type="EMBL" id="AHE13885.1"/>
    </source>
</evidence>
<protein>
    <recommendedName>
        <fullName evidence="2">glutathione transferase</fullName>
        <ecNumber evidence="2">2.5.1.18</ecNumber>
    </recommendedName>
</protein>
<evidence type="ECO:0000256" key="2">
    <source>
        <dbReference type="ARBA" id="ARBA00012452"/>
    </source>
</evidence>
<reference evidence="8" key="1">
    <citation type="submission" date="2013-02" db="EMBL/GenBank/DDBJ databases">
        <title>Activities and expression of four glutatione S-trasferases (GSTs) from copper-exposed monogonont rotifer, Brachionus koreanus.</title>
        <authorList>
            <person name="Won E.-J."/>
        </authorList>
    </citation>
    <scope>NUCLEOTIDE SEQUENCE</scope>
</reference>
<comment type="similarity">
    <text evidence="1">Belongs to the GST superfamily.</text>
</comment>
<evidence type="ECO:0000256" key="5">
    <source>
        <dbReference type="ARBA" id="ARBA00047960"/>
    </source>
</evidence>
<dbReference type="CDD" id="cd03039">
    <property type="entry name" value="GST_N_Sigma_like"/>
    <property type="match status" value="1"/>
</dbReference>
<evidence type="ECO:0000313" key="9">
    <source>
        <dbReference type="EMBL" id="AIT99304.1"/>
    </source>
</evidence>